<evidence type="ECO:0000313" key="4">
    <source>
        <dbReference type="EMBL" id="CCH02229.1"/>
    </source>
</evidence>
<dbReference type="STRING" id="1166018.FAES_4229"/>
<dbReference type="InterPro" id="IPR013154">
    <property type="entry name" value="ADH-like_N"/>
</dbReference>
<name>I0KDM6_9BACT</name>
<proteinExistence type="predicted"/>
<dbReference type="InterPro" id="IPR013149">
    <property type="entry name" value="ADH-like_C"/>
</dbReference>
<organism evidence="4 5">
    <name type="scientific">Fibrella aestuarina BUZ 2</name>
    <dbReference type="NCBI Taxonomy" id="1166018"/>
    <lineage>
        <taxon>Bacteria</taxon>
        <taxon>Pseudomonadati</taxon>
        <taxon>Bacteroidota</taxon>
        <taxon>Cytophagia</taxon>
        <taxon>Cytophagales</taxon>
        <taxon>Spirosomataceae</taxon>
        <taxon>Fibrella</taxon>
    </lineage>
</organism>
<evidence type="ECO:0000259" key="3">
    <source>
        <dbReference type="Pfam" id="PF08240"/>
    </source>
</evidence>
<dbReference type="OrthoDB" id="9787435at2"/>
<dbReference type="GO" id="GO:0016491">
    <property type="term" value="F:oxidoreductase activity"/>
    <property type="evidence" value="ECO:0007669"/>
    <property type="project" value="UniProtKB-KW"/>
</dbReference>
<dbReference type="PANTHER" id="PTHR43401">
    <property type="entry name" value="L-THREONINE 3-DEHYDROGENASE"/>
    <property type="match status" value="1"/>
</dbReference>
<dbReference type="Proteomes" id="UP000011058">
    <property type="component" value="Chromosome"/>
</dbReference>
<dbReference type="InterPro" id="IPR036291">
    <property type="entry name" value="NAD(P)-bd_dom_sf"/>
</dbReference>
<dbReference type="Pfam" id="PF08240">
    <property type="entry name" value="ADH_N"/>
    <property type="match status" value="1"/>
</dbReference>
<dbReference type="Gene3D" id="3.40.50.720">
    <property type="entry name" value="NAD(P)-binding Rossmann-like Domain"/>
    <property type="match status" value="1"/>
</dbReference>
<dbReference type="CDD" id="cd08261">
    <property type="entry name" value="Zn_ADH7"/>
    <property type="match status" value="1"/>
</dbReference>
<dbReference type="InterPro" id="IPR050129">
    <property type="entry name" value="Zn_alcohol_dh"/>
</dbReference>
<dbReference type="RefSeq" id="WP_015333328.1">
    <property type="nucleotide sequence ID" value="NC_020054.1"/>
</dbReference>
<evidence type="ECO:0000256" key="1">
    <source>
        <dbReference type="ARBA" id="ARBA00023002"/>
    </source>
</evidence>
<evidence type="ECO:0000259" key="2">
    <source>
        <dbReference type="Pfam" id="PF00107"/>
    </source>
</evidence>
<dbReference type="SUPFAM" id="SSF51735">
    <property type="entry name" value="NAD(P)-binding Rossmann-fold domains"/>
    <property type="match status" value="1"/>
</dbReference>
<dbReference type="Gene3D" id="3.90.180.10">
    <property type="entry name" value="Medium-chain alcohol dehydrogenases, catalytic domain"/>
    <property type="match status" value="1"/>
</dbReference>
<dbReference type="eggNOG" id="COG1063">
    <property type="taxonomic scope" value="Bacteria"/>
</dbReference>
<reference evidence="4 5" key="1">
    <citation type="journal article" date="2012" name="J. Bacteriol.">
        <title>Genome Sequence of Fibrella aestuarina BUZ 2T, a Filamentous Marine Bacterium.</title>
        <authorList>
            <person name="Filippini M."/>
            <person name="Qi W."/>
            <person name="Blom J."/>
            <person name="Goesmann A."/>
            <person name="Smits T.H."/>
            <person name="Bagheri H.C."/>
        </authorList>
    </citation>
    <scope>NUCLEOTIDE SEQUENCE [LARGE SCALE GENOMIC DNA]</scope>
    <source>
        <strain evidence="5">BUZ 2T</strain>
    </source>
</reference>
<gene>
    <name evidence="4" type="primary">yjjN</name>
    <name evidence="4" type="ORF">FAES_4229</name>
</gene>
<dbReference type="KEGG" id="fae:FAES_4229"/>
<dbReference type="PANTHER" id="PTHR43401:SF3">
    <property type="entry name" value="L-GALACTONATE-5-DEHYDROGENASE"/>
    <property type="match status" value="1"/>
</dbReference>
<sequence>MNAIILDEPGAFRRIEKEHPGQPGAGEVLLKIKALGVCGTDLHAYKGRQPFFSYPRILGHEIAAEVVELGGGVTHLAVGDRCAVMPYRNISTDQAVQLGKTHCGPNVRVLGVHEDGAMQEYMIYQASQVFPANGLALEQIAVIEPLAIGSHAIDRGMVQPNDIVLVVGAGPIGIAAMMMGQLTAARIVALDVNQTRLDFVRQTLPGVDTLTVSETVVEELQALLGGKLPTVVIDATGNKQSMERCVEYVAPGGTVVYVGLFIGDLTFHDPYIQMKELTIRTSRNAYPTDFTKIIRLLRAGLLSVDGYVTHRLTFATLTDDFTSLYDPDQQVIKAVVAYE</sequence>
<dbReference type="HOGENOM" id="CLU_026673_11_0_10"/>
<feature type="domain" description="Alcohol dehydrogenase-like N-terminal" evidence="3">
    <location>
        <begin position="24"/>
        <end position="132"/>
    </location>
</feature>
<dbReference type="EMBL" id="HE796683">
    <property type="protein sequence ID" value="CCH02229.1"/>
    <property type="molecule type" value="Genomic_DNA"/>
</dbReference>
<dbReference type="EC" id="1.1.1.-" evidence="4"/>
<dbReference type="InterPro" id="IPR011032">
    <property type="entry name" value="GroES-like_sf"/>
</dbReference>
<dbReference type="SUPFAM" id="SSF50129">
    <property type="entry name" value="GroES-like"/>
    <property type="match status" value="1"/>
</dbReference>
<evidence type="ECO:0000313" key="5">
    <source>
        <dbReference type="Proteomes" id="UP000011058"/>
    </source>
</evidence>
<dbReference type="PATRIC" id="fig|1166018.3.peg.1185"/>
<feature type="domain" description="Alcohol dehydrogenase-like C-terminal" evidence="2">
    <location>
        <begin position="171"/>
        <end position="297"/>
    </location>
</feature>
<dbReference type="Pfam" id="PF00107">
    <property type="entry name" value="ADH_zinc_N"/>
    <property type="match status" value="1"/>
</dbReference>
<accession>I0KDM6</accession>
<keyword evidence="5" id="KW-1185">Reference proteome</keyword>
<protein>
    <submittedName>
        <fullName evidence="4">Alcohol dehydrogenase</fullName>
        <ecNumber evidence="4">1.1.1.-</ecNumber>
    </submittedName>
</protein>
<dbReference type="AlphaFoldDB" id="I0KDM6"/>
<keyword evidence="1 4" id="KW-0560">Oxidoreductase</keyword>